<gene>
    <name evidence="2" type="ORF">LVIROSA_LOCUS1729</name>
</gene>
<accession>A0AAU9LCP6</accession>
<evidence type="ECO:0000313" key="3">
    <source>
        <dbReference type="Proteomes" id="UP001157418"/>
    </source>
</evidence>
<protein>
    <submittedName>
        <fullName evidence="2">Uncharacterized protein</fullName>
    </submittedName>
</protein>
<evidence type="ECO:0000313" key="2">
    <source>
        <dbReference type="EMBL" id="CAH1413783.1"/>
    </source>
</evidence>
<dbReference type="AlphaFoldDB" id="A0AAU9LCP6"/>
<reference evidence="2 3" key="1">
    <citation type="submission" date="2022-01" db="EMBL/GenBank/DDBJ databases">
        <authorList>
            <person name="Xiong W."/>
            <person name="Schranz E."/>
        </authorList>
    </citation>
    <scope>NUCLEOTIDE SEQUENCE [LARGE SCALE GENOMIC DNA]</scope>
</reference>
<evidence type="ECO:0000256" key="1">
    <source>
        <dbReference type="SAM" id="Phobius"/>
    </source>
</evidence>
<keyword evidence="3" id="KW-1185">Reference proteome</keyword>
<keyword evidence="1" id="KW-0812">Transmembrane</keyword>
<dbReference type="EMBL" id="CAKMRJ010000001">
    <property type="protein sequence ID" value="CAH1413783.1"/>
    <property type="molecule type" value="Genomic_DNA"/>
</dbReference>
<keyword evidence="1" id="KW-0472">Membrane</keyword>
<dbReference type="Proteomes" id="UP001157418">
    <property type="component" value="Unassembled WGS sequence"/>
</dbReference>
<comment type="caution">
    <text evidence="2">The sequence shown here is derived from an EMBL/GenBank/DDBJ whole genome shotgun (WGS) entry which is preliminary data.</text>
</comment>
<name>A0AAU9LCP6_9ASTR</name>
<feature type="transmembrane region" description="Helical" evidence="1">
    <location>
        <begin position="16"/>
        <end position="35"/>
    </location>
</feature>
<sequence length="228" mass="26368">MSPAISCAPLSFTTPNFISCLSLLLSLFIFCLRFCPCPKTLTIVSVVWDNTVNTWKVVDVPSCLLTLTLPIHTDRVHRKNSLQSFAFSLLRCSVLCGRTTTGNILAVPHHLLSIYFVFLWRRCRRSQLCSGTDNKQTVTAYCCFYSFNQFTFSFGSREHEWLESFDCWTFLSDEWIFFFNFVEIRVYDNTTIEDDVDSLQSIMDTRNIIQDTAIIEQVHDEPTMKDTL</sequence>
<keyword evidence="1" id="KW-1133">Transmembrane helix</keyword>
<proteinExistence type="predicted"/>
<organism evidence="2 3">
    <name type="scientific">Lactuca virosa</name>
    <dbReference type="NCBI Taxonomy" id="75947"/>
    <lineage>
        <taxon>Eukaryota</taxon>
        <taxon>Viridiplantae</taxon>
        <taxon>Streptophyta</taxon>
        <taxon>Embryophyta</taxon>
        <taxon>Tracheophyta</taxon>
        <taxon>Spermatophyta</taxon>
        <taxon>Magnoliopsida</taxon>
        <taxon>eudicotyledons</taxon>
        <taxon>Gunneridae</taxon>
        <taxon>Pentapetalae</taxon>
        <taxon>asterids</taxon>
        <taxon>campanulids</taxon>
        <taxon>Asterales</taxon>
        <taxon>Asteraceae</taxon>
        <taxon>Cichorioideae</taxon>
        <taxon>Cichorieae</taxon>
        <taxon>Lactucinae</taxon>
        <taxon>Lactuca</taxon>
    </lineage>
</organism>